<evidence type="ECO:0000313" key="3">
    <source>
        <dbReference type="EMBL" id="GJG58842.1"/>
    </source>
</evidence>
<dbReference type="GeneID" id="72467118"/>
<evidence type="ECO:0000313" key="4">
    <source>
        <dbReference type="Proteomes" id="UP000825483"/>
    </source>
</evidence>
<dbReference type="PROSITE" id="PS50975">
    <property type="entry name" value="ATP_GRASP"/>
    <property type="match status" value="1"/>
</dbReference>
<dbReference type="GO" id="GO:0046872">
    <property type="term" value="F:metal ion binding"/>
    <property type="evidence" value="ECO:0007669"/>
    <property type="project" value="InterPro"/>
</dbReference>
<evidence type="ECO:0000256" key="1">
    <source>
        <dbReference type="PROSITE-ProRule" id="PRU00409"/>
    </source>
</evidence>
<keyword evidence="1" id="KW-0547">Nucleotide-binding</keyword>
<protein>
    <recommendedName>
        <fullName evidence="2">ATP-grasp domain-containing protein</fullName>
    </recommendedName>
</protein>
<accession>A0A9R1CA15</accession>
<dbReference type="EMBL" id="BPUB01000002">
    <property type="protein sequence ID" value="GJG58842.1"/>
    <property type="molecule type" value="Genomic_DNA"/>
</dbReference>
<name>A0A9R1CA15_9BACT</name>
<keyword evidence="4" id="KW-1185">Reference proteome</keyword>
<dbReference type="Proteomes" id="UP000825483">
    <property type="component" value="Unassembled WGS sequence"/>
</dbReference>
<keyword evidence="1" id="KW-0067">ATP-binding</keyword>
<dbReference type="RefSeq" id="WP_223929068.1">
    <property type="nucleotide sequence ID" value="NZ_BPTU01000001.1"/>
</dbReference>
<feature type="domain" description="ATP-grasp" evidence="2">
    <location>
        <begin position="151"/>
        <end position="360"/>
    </location>
</feature>
<organism evidence="3 4">
    <name type="scientific">Prevotella lacticifex</name>
    <dbReference type="NCBI Taxonomy" id="2854755"/>
    <lineage>
        <taxon>Bacteria</taxon>
        <taxon>Pseudomonadati</taxon>
        <taxon>Bacteroidota</taxon>
        <taxon>Bacteroidia</taxon>
        <taxon>Bacteroidales</taxon>
        <taxon>Prevotellaceae</taxon>
        <taxon>Prevotella</taxon>
    </lineage>
</organism>
<dbReference type="AlphaFoldDB" id="A0A9R1CA15"/>
<dbReference type="GO" id="GO:0005524">
    <property type="term" value="F:ATP binding"/>
    <property type="evidence" value="ECO:0007669"/>
    <property type="project" value="UniProtKB-UniRule"/>
</dbReference>
<dbReference type="SUPFAM" id="SSF56059">
    <property type="entry name" value="Glutathione synthetase ATP-binding domain-like"/>
    <property type="match status" value="1"/>
</dbReference>
<proteinExistence type="predicted"/>
<evidence type="ECO:0000259" key="2">
    <source>
        <dbReference type="PROSITE" id="PS50975"/>
    </source>
</evidence>
<gene>
    <name evidence="3" type="ORF">PRLR5076_16930</name>
</gene>
<dbReference type="InterPro" id="IPR011761">
    <property type="entry name" value="ATP-grasp"/>
</dbReference>
<comment type="caution">
    <text evidence="3">The sequence shown here is derived from an EMBL/GenBank/DDBJ whole genome shotgun (WGS) entry which is preliminary data.</text>
</comment>
<sequence length="367" mass="40899">MKLHIFNPEHDIALARNDKYFTAPRAGRRLREDCGFLPALWADKGDFVLVGDVAKARQLLTDAISTMSSISSQPLATVSDNVNFVTLHALHKLPNDIQIEPWGWDCALLFQLTRNGLESLSLPDSDQLSTIRALSNRRFSSFLLRELMDDRGLISAVGPMVGQSWYASTVDEVNDLLSRHQAIVVKEPWSSSGRGVRYIADSIDTATENWIRNTIAKQGGIMVEPRYKNIADLGMEFYSDGHRVVYRGLSLFSTCSGFYEGNIIASEEDKAKLISPLLPKKKLLILSHTLEKELSSELAGKYTGPLGVDMLITDNHAVHPMVEINLRRTMGHVAIDMYKLMKSDAAMGFVFTNGVYHFNVNPVATLL</sequence>
<reference evidence="3" key="1">
    <citation type="journal article" date="2022" name="Int. J. Syst. Evol. Microbiol.">
        <title>Prevotella lacticifex sp. nov., isolated from the rumen of cows.</title>
        <authorList>
            <person name="Shinkai T."/>
            <person name="Ikeyama N."/>
            <person name="Kumagai M."/>
            <person name="Ohmori H."/>
            <person name="Sakamoto M."/>
            <person name="Ohkuma M."/>
            <person name="Mitsumori M."/>
        </authorList>
    </citation>
    <scope>NUCLEOTIDE SEQUENCE</scope>
    <source>
        <strain evidence="3">R5076</strain>
    </source>
</reference>